<evidence type="ECO:0000313" key="1">
    <source>
        <dbReference type="EMBL" id="MCM1981430.1"/>
    </source>
</evidence>
<comment type="caution">
    <text evidence="1">The sequence shown here is derived from an EMBL/GenBank/DDBJ whole genome shotgun (WGS) entry which is preliminary data.</text>
</comment>
<name>A0ABD4SZA2_9CYAN</name>
<gene>
    <name evidence="1" type="ORF">QQ91_0001105</name>
</gene>
<dbReference type="EMBL" id="JTHE03000006">
    <property type="protein sequence ID" value="MCM1981430.1"/>
    <property type="molecule type" value="Genomic_DNA"/>
</dbReference>
<evidence type="ECO:0000313" key="2">
    <source>
        <dbReference type="Proteomes" id="UP000031561"/>
    </source>
</evidence>
<accession>A0ABD4SZA2</accession>
<organism evidence="1 2">
    <name type="scientific">Lyngbya confervoides BDU141951</name>
    <dbReference type="NCBI Taxonomy" id="1574623"/>
    <lineage>
        <taxon>Bacteria</taxon>
        <taxon>Bacillati</taxon>
        <taxon>Cyanobacteriota</taxon>
        <taxon>Cyanophyceae</taxon>
        <taxon>Oscillatoriophycideae</taxon>
        <taxon>Oscillatoriales</taxon>
        <taxon>Microcoleaceae</taxon>
        <taxon>Lyngbya</taxon>
    </lineage>
</organism>
<dbReference type="RefSeq" id="WP_166283760.1">
    <property type="nucleotide sequence ID" value="NZ_JTHE03000006.1"/>
</dbReference>
<reference evidence="1 2" key="1">
    <citation type="journal article" date="2015" name="Genome Announc.">
        <title>Draft Genome Sequence of Filamentous Marine Cyanobacterium Lyngbya confervoides Strain BDU141951.</title>
        <authorList>
            <person name="Chandrababunaidu M.M."/>
            <person name="Sen D."/>
            <person name="Tripathy S."/>
        </authorList>
    </citation>
    <scope>NUCLEOTIDE SEQUENCE [LARGE SCALE GENOMIC DNA]</scope>
    <source>
        <strain evidence="1 2">BDU141951</strain>
    </source>
</reference>
<dbReference type="Proteomes" id="UP000031561">
    <property type="component" value="Unassembled WGS sequence"/>
</dbReference>
<proteinExistence type="predicted"/>
<sequence length="121" mass="13299">MNPSPLVPLHPALVSGHTSRRSCAIKTVAAITLLATACLGSVSSSVAAMQNPQEDILSKLEYCQSLQTPLQRKRCYQRVREYCRNHYPPALCKSIFASFFQSHGGEDALLPTQALPVEEKE</sequence>
<keyword evidence="2" id="KW-1185">Reference proteome</keyword>
<protein>
    <submittedName>
        <fullName evidence="1">Uncharacterized protein</fullName>
    </submittedName>
</protein>
<dbReference type="AlphaFoldDB" id="A0ABD4SZA2"/>